<feature type="chain" id="PRO_5012157774" description="BURP domain-containing protein" evidence="1">
    <location>
        <begin position="35"/>
        <end position="288"/>
    </location>
</feature>
<dbReference type="EMBL" id="CM004403">
    <property type="protein sequence ID" value="OAY25503.1"/>
    <property type="molecule type" value="Genomic_DNA"/>
</dbReference>
<evidence type="ECO:0000313" key="3">
    <source>
        <dbReference type="EMBL" id="OAY25503.1"/>
    </source>
</evidence>
<dbReference type="STRING" id="3983.A0A2C9U7N1"/>
<name>A0A2C9U7N1_MANES</name>
<gene>
    <name evidence="3" type="ORF">MANES_17G100000v8</name>
</gene>
<evidence type="ECO:0000313" key="4">
    <source>
        <dbReference type="Proteomes" id="UP000091857"/>
    </source>
</evidence>
<feature type="signal peptide" evidence="1">
    <location>
        <begin position="1"/>
        <end position="34"/>
    </location>
</feature>
<dbReference type="SMART" id="SM01045">
    <property type="entry name" value="BURP"/>
    <property type="match status" value="1"/>
</dbReference>
<dbReference type="AlphaFoldDB" id="A0A2C9U7N1"/>
<reference evidence="4" key="1">
    <citation type="journal article" date="2016" name="Nat. Biotechnol.">
        <title>Sequencing wild and cultivated cassava and related species reveals extensive interspecific hybridization and genetic diversity.</title>
        <authorList>
            <person name="Bredeson J.V."/>
            <person name="Lyons J.B."/>
            <person name="Prochnik S.E."/>
            <person name="Wu G.A."/>
            <person name="Ha C.M."/>
            <person name="Edsinger-Gonzales E."/>
            <person name="Grimwood J."/>
            <person name="Schmutz J."/>
            <person name="Rabbi I.Y."/>
            <person name="Egesi C."/>
            <person name="Nauluvula P."/>
            <person name="Lebot V."/>
            <person name="Ndunguru J."/>
            <person name="Mkamilo G."/>
            <person name="Bart R.S."/>
            <person name="Setter T.L."/>
            <person name="Gleadow R.M."/>
            <person name="Kulakow P."/>
            <person name="Ferguson M.E."/>
            <person name="Rounsley S."/>
            <person name="Rokhsar D.S."/>
        </authorList>
    </citation>
    <scope>NUCLEOTIDE SEQUENCE [LARGE SCALE GENOMIC DNA]</scope>
    <source>
        <strain evidence="4">cv. AM560-2</strain>
    </source>
</reference>
<keyword evidence="1" id="KW-0732">Signal</keyword>
<organism evidence="3 4">
    <name type="scientific">Manihot esculenta</name>
    <name type="common">Cassava</name>
    <name type="synonym">Jatropha manihot</name>
    <dbReference type="NCBI Taxonomy" id="3983"/>
    <lineage>
        <taxon>Eukaryota</taxon>
        <taxon>Viridiplantae</taxon>
        <taxon>Streptophyta</taxon>
        <taxon>Embryophyta</taxon>
        <taxon>Tracheophyta</taxon>
        <taxon>Spermatophyta</taxon>
        <taxon>Magnoliopsida</taxon>
        <taxon>eudicotyledons</taxon>
        <taxon>Gunneridae</taxon>
        <taxon>Pentapetalae</taxon>
        <taxon>rosids</taxon>
        <taxon>fabids</taxon>
        <taxon>Malpighiales</taxon>
        <taxon>Euphorbiaceae</taxon>
        <taxon>Crotonoideae</taxon>
        <taxon>Manihoteae</taxon>
        <taxon>Manihot</taxon>
    </lineage>
</organism>
<dbReference type="PROSITE" id="PS51277">
    <property type="entry name" value="BURP"/>
    <property type="match status" value="1"/>
</dbReference>
<protein>
    <recommendedName>
        <fullName evidence="2">BURP domain-containing protein</fullName>
    </recommendedName>
</protein>
<evidence type="ECO:0000259" key="2">
    <source>
        <dbReference type="PROSITE" id="PS51277"/>
    </source>
</evidence>
<keyword evidence="4" id="KW-1185">Reference proteome</keyword>
<dbReference type="InterPro" id="IPR004873">
    <property type="entry name" value="BURP_dom"/>
</dbReference>
<feature type="domain" description="BURP" evidence="2">
    <location>
        <begin position="69"/>
        <end position="286"/>
    </location>
</feature>
<evidence type="ECO:0000256" key="1">
    <source>
        <dbReference type="SAM" id="SignalP"/>
    </source>
</evidence>
<accession>A0A2C9U7N1</accession>
<proteinExistence type="predicted"/>
<dbReference type="OrthoDB" id="1909293at2759"/>
<dbReference type="PANTHER" id="PTHR31236">
    <property type="entry name" value="BURP DOMAIN PROTEIN USPL1-LIKE"/>
    <property type="match status" value="1"/>
</dbReference>
<comment type="caution">
    <text evidence="3">The sequence shown here is derived from an EMBL/GenBank/DDBJ whole genome shotgun (WGS) entry which is preliminary data.</text>
</comment>
<dbReference type="Gramene" id="Manes.17G100000.1.v8.1">
    <property type="protein sequence ID" value="Manes.17G100000.1.v8.1.CDS"/>
    <property type="gene ID" value="Manes.17G100000.v8.1"/>
</dbReference>
<sequence>MKTQTQAEMGIHFPSWRIILYLLLVLLLVCLKEAAGDLQESSKHSHLLMRSSRNIDHQMHHMDPSVHVFFTVDDLKAGKKFPIYFPYKDHSASPHLLSREEANSIPFSSSQLPHLLELFSVPKHSPQAKAMEYTLRLCDFEPTKEETKICATSLESVLDFVRAVFGLDTQFKVLTTNHLTNPVTQLQNYTVLEEPKVIVADKIVGCHVMPYPYAVYYCHKAEGGDRLFEMLLGGEDGERVEAPGICHMDTSHWDRDHVSFRVLKMEPGTSPVCHFFPASNLVWVPLSA</sequence>
<dbReference type="Proteomes" id="UP000091857">
    <property type="component" value="Chromosome 17"/>
</dbReference>
<dbReference type="PANTHER" id="PTHR31236:SF41">
    <property type="entry name" value="BURP DOMAIN PROTEIN USPL1"/>
    <property type="match status" value="1"/>
</dbReference>
<dbReference type="InterPro" id="IPR044816">
    <property type="entry name" value="BURP"/>
</dbReference>
<dbReference type="Pfam" id="PF03181">
    <property type="entry name" value="BURP"/>
    <property type="match status" value="1"/>
</dbReference>